<dbReference type="Proteomes" id="UP000282926">
    <property type="component" value="Unassembled WGS sequence"/>
</dbReference>
<name>A0ABY0CSY7_9DELT</name>
<proteinExistence type="predicted"/>
<gene>
    <name evidence="1" type="ORF">EA187_09240</name>
</gene>
<organism evidence="1 2">
    <name type="scientific">Lujinxingia sediminis</name>
    <dbReference type="NCBI Taxonomy" id="2480984"/>
    <lineage>
        <taxon>Bacteria</taxon>
        <taxon>Deltaproteobacteria</taxon>
        <taxon>Bradymonadales</taxon>
        <taxon>Lujinxingiaceae</taxon>
        <taxon>Lujinxingia</taxon>
    </lineage>
</organism>
<evidence type="ECO:0000313" key="2">
    <source>
        <dbReference type="Proteomes" id="UP000282926"/>
    </source>
</evidence>
<dbReference type="EMBL" id="SADD01000004">
    <property type="protein sequence ID" value="RVU44717.1"/>
    <property type="molecule type" value="Genomic_DNA"/>
</dbReference>
<keyword evidence="2" id="KW-1185">Reference proteome</keyword>
<protein>
    <submittedName>
        <fullName evidence="1">Uncharacterized protein</fullName>
    </submittedName>
</protein>
<reference evidence="1 2" key="1">
    <citation type="submission" date="2019-01" db="EMBL/GenBank/DDBJ databases">
        <title>Lujinxingia litoralis gen. nov., sp. nov. and Lujinxingia sediminis gen. nov., sp. nov., new members in the order Bradymonadales, isolated from coastal sediment.</title>
        <authorList>
            <person name="Li C.-M."/>
        </authorList>
    </citation>
    <scope>NUCLEOTIDE SEQUENCE [LARGE SCALE GENOMIC DNA]</scope>
    <source>
        <strain evidence="1 2">SEH01</strain>
    </source>
</reference>
<evidence type="ECO:0000313" key="1">
    <source>
        <dbReference type="EMBL" id="RVU44717.1"/>
    </source>
</evidence>
<comment type="caution">
    <text evidence="1">The sequence shown here is derived from an EMBL/GenBank/DDBJ whole genome shotgun (WGS) entry which is preliminary data.</text>
</comment>
<accession>A0ABY0CSY7</accession>
<dbReference type="RefSeq" id="WP_127780085.1">
    <property type="nucleotide sequence ID" value="NZ_SADD01000004.1"/>
</dbReference>
<sequence>MTITVPELNARIDYSGAQGCTVWVGYVVEDKSAFRQFLAGPVHERGADAEFNNAWEKEIKALDSTGMSSTFLEDFLGASVEEKSWEIGEALAETVLATDAERTVVWPWNEARDRKTPRASLPGADLVGFVEDHLGVKLILGEVKTSYDAKTPPSVMSGRTGMGWQLADTAASLTILKTLFKWLRARCLSDVLLVMYHQALKRFLTSDGKDLAIVGVLLRDTVPDERDIKGRATFLAGMLATPTQVELSAWYLPEKIVDWPEISRGML</sequence>